<dbReference type="PANTHER" id="PTHR43685:SF3">
    <property type="entry name" value="SLR2126 PROTEIN"/>
    <property type="match status" value="1"/>
</dbReference>
<feature type="transmembrane region" description="Helical" evidence="1">
    <location>
        <begin position="876"/>
        <end position="895"/>
    </location>
</feature>
<keyword evidence="1" id="KW-0472">Membrane</keyword>
<protein>
    <recommendedName>
        <fullName evidence="3">Glycosyltransferase 2-like domain-containing protein</fullName>
    </recommendedName>
</protein>
<proteinExistence type="predicted"/>
<feature type="transmembrane region" description="Helical" evidence="1">
    <location>
        <begin position="355"/>
        <end position="374"/>
    </location>
</feature>
<reference evidence="2" key="1">
    <citation type="submission" date="2014-06" db="EMBL/GenBank/DDBJ databases">
        <title>Key roles for freshwater Actinobacteria revealed by deep metagenomic sequencing.</title>
        <authorList>
            <person name="Ghai R."/>
            <person name="Mizuno C.M."/>
            <person name="Picazo A."/>
            <person name="Camacho A."/>
            <person name="Rodriguez-Valera F."/>
        </authorList>
    </citation>
    <scope>NUCLEOTIDE SEQUENCE</scope>
</reference>
<feature type="transmembrane region" description="Helical" evidence="1">
    <location>
        <begin position="438"/>
        <end position="460"/>
    </location>
</feature>
<feature type="transmembrane region" description="Helical" evidence="1">
    <location>
        <begin position="562"/>
        <end position="581"/>
    </location>
</feature>
<dbReference type="Gene3D" id="3.90.550.10">
    <property type="entry name" value="Spore Coat Polysaccharide Biosynthesis Protein SpsA, Chain A"/>
    <property type="match status" value="1"/>
</dbReference>
<feature type="transmembrane region" description="Helical" evidence="1">
    <location>
        <begin position="647"/>
        <end position="668"/>
    </location>
</feature>
<keyword evidence="1" id="KW-0812">Transmembrane</keyword>
<dbReference type="InterPro" id="IPR050834">
    <property type="entry name" value="Glycosyltransf_2"/>
</dbReference>
<organism evidence="2">
    <name type="scientific">freshwater metagenome</name>
    <dbReference type="NCBI Taxonomy" id="449393"/>
    <lineage>
        <taxon>unclassified sequences</taxon>
        <taxon>metagenomes</taxon>
        <taxon>ecological metagenomes</taxon>
    </lineage>
</organism>
<accession>A0A094PPB9</accession>
<feature type="transmembrane region" description="Helical" evidence="1">
    <location>
        <begin position="619"/>
        <end position="640"/>
    </location>
</feature>
<dbReference type="SUPFAM" id="SSF53448">
    <property type="entry name" value="Nucleotide-diphospho-sugar transferases"/>
    <property type="match status" value="1"/>
</dbReference>
<comment type="caution">
    <text evidence="2">The sequence shown here is derived from an EMBL/GenBank/DDBJ whole genome shotgun (WGS) entry which is preliminary data.</text>
</comment>
<evidence type="ECO:0000256" key="1">
    <source>
        <dbReference type="SAM" id="Phobius"/>
    </source>
</evidence>
<feature type="transmembrane region" description="Helical" evidence="1">
    <location>
        <begin position="707"/>
        <end position="726"/>
    </location>
</feature>
<dbReference type="AlphaFoldDB" id="A0A094PPB9"/>
<dbReference type="EMBL" id="JNSL01000235">
    <property type="protein sequence ID" value="KGA11459.1"/>
    <property type="molecule type" value="Genomic_DNA"/>
</dbReference>
<feature type="transmembrane region" description="Helical" evidence="1">
    <location>
        <begin position="472"/>
        <end position="503"/>
    </location>
</feature>
<name>A0A094PPB9_9ZZZZ</name>
<feature type="transmembrane region" description="Helical" evidence="1">
    <location>
        <begin position="680"/>
        <end position="700"/>
    </location>
</feature>
<evidence type="ECO:0008006" key="3">
    <source>
        <dbReference type="Google" id="ProtNLM"/>
    </source>
</evidence>
<evidence type="ECO:0000313" key="2">
    <source>
        <dbReference type="EMBL" id="KGA11459.1"/>
    </source>
</evidence>
<feature type="transmembrane region" description="Helical" evidence="1">
    <location>
        <begin position="523"/>
        <end position="550"/>
    </location>
</feature>
<dbReference type="InterPro" id="IPR029044">
    <property type="entry name" value="Nucleotide-diphossugar_trans"/>
</dbReference>
<keyword evidence="1" id="KW-1133">Transmembrane helix</keyword>
<gene>
    <name evidence="2" type="ORF">GM51_22575</name>
</gene>
<dbReference type="PANTHER" id="PTHR43685">
    <property type="entry name" value="GLYCOSYLTRANSFERASE"/>
    <property type="match status" value="1"/>
</dbReference>
<sequence length="918" mass="97279">MKVNVSAVVLSHDQPASLTRVLDQLSKQTYPPSRILVVDTSRTEASPSQGFETLKLNHKTSFALSMEAAVKHLATDGYLWILHDDSAPDADALEKLLREVELSPSLAVVGPKQVDWDDPKLIKQMGLTLTRGGRLFSRVRGEFDQGQHDHLEDVMAVGTAGALVNLEKYKQLGGFDPKAPPLAADVDFSIRARLSGGRVAIAPASKIAHQMLSMNGKRSMGWLGGTPAKAIRHAEFYLALSYASFIGFVLGWLLLIPFAIANSLVLLVRKRAGSIPAELAAAATTFMQLARILSSRSRIRRTSSAKLRSLATLRATRQELKSSNQRAKDQEVSKQLLAAHARGDNDEIASNPNSGFLSSGAIWFALGLVALNVLWFPTNLAVSGSGVIPLSSNWLEIFSQAGSTNQSLGLGFVGAADPFSWVLAILSAPLFFAPSLALTLVLFLATAIAFTGFFYLSGLISRSNPMRITASLAYALWPALTASIAETAFAQVVAITLLPYLVLSVAKVASLGISNPGSFVSTWSQVGVSGILLALVAASSPVLGLALLILISGLAIVRPRKLMPLLFTTGLTVVWFVPLVLERLATSQPLSILLSPGIGAPRALDASWTLPFFGFGFDALSFGLFITAPVLVLALISLLTPGAKASLALWIVALFALALAFVGAGVKFDFGEISSTGLELTSLLALFGLAAIAAFVQLATASSALRAIAIALVAVVGIGPAAFAMATNPPAVSYSDGRSVPSIIQADSDAGMFVRTLKLGAGEESVSAELFEGSGVKFEKLSTAFQIANSGLSNENPQYQVLGQLVANLVSANGADVLTPLEEFRISYILVFPADRDLQMALDSTRGLESIGETDFGQLWKVQSVVSEPKTAELDFGLTKAISLGALVLYFLLALPTSSIRKRNGKESAIFVDVEENN</sequence>
<dbReference type="Pfam" id="PF13641">
    <property type="entry name" value="Glyco_tranf_2_3"/>
    <property type="match status" value="1"/>
</dbReference>
<feature type="transmembrane region" description="Helical" evidence="1">
    <location>
        <begin position="236"/>
        <end position="260"/>
    </location>
</feature>